<organism evidence="1 2">
    <name type="scientific">Streptomyces triticirhizae</name>
    <dbReference type="NCBI Taxonomy" id="2483353"/>
    <lineage>
        <taxon>Bacteria</taxon>
        <taxon>Bacillati</taxon>
        <taxon>Actinomycetota</taxon>
        <taxon>Actinomycetes</taxon>
        <taxon>Kitasatosporales</taxon>
        <taxon>Streptomycetaceae</taxon>
        <taxon>Streptomyces</taxon>
    </lineage>
</organism>
<dbReference type="RefSeq" id="WP_122183444.1">
    <property type="nucleotide sequence ID" value="NZ_RFFJ01000039.1"/>
</dbReference>
<proteinExistence type="predicted"/>
<evidence type="ECO:0000313" key="2">
    <source>
        <dbReference type="Proteomes" id="UP000278673"/>
    </source>
</evidence>
<evidence type="ECO:0000313" key="1">
    <source>
        <dbReference type="EMBL" id="RMI42030.1"/>
    </source>
</evidence>
<gene>
    <name evidence="1" type="ORF">EBN88_09920</name>
</gene>
<keyword evidence="2" id="KW-1185">Reference proteome</keyword>
<reference evidence="1 2" key="1">
    <citation type="submission" date="2018-10" db="EMBL/GenBank/DDBJ databases">
        <title>Isolation, diversity and antifungal activity of actinobacteria from wheat.</title>
        <authorList>
            <person name="Han C."/>
        </authorList>
    </citation>
    <scope>NUCLEOTIDE SEQUENCE [LARGE SCALE GENOMIC DNA]</scope>
    <source>
        <strain evidence="1 2">NEAU-YY642</strain>
    </source>
</reference>
<name>A0A3M2LYL6_9ACTN</name>
<comment type="caution">
    <text evidence="1">The sequence shown here is derived from an EMBL/GenBank/DDBJ whole genome shotgun (WGS) entry which is preliminary data.</text>
</comment>
<accession>A0A3M2LYL6</accession>
<dbReference type="Proteomes" id="UP000278673">
    <property type="component" value="Unassembled WGS sequence"/>
</dbReference>
<dbReference type="EMBL" id="RFFJ01000039">
    <property type="protein sequence ID" value="RMI42030.1"/>
    <property type="molecule type" value="Genomic_DNA"/>
</dbReference>
<dbReference type="AlphaFoldDB" id="A0A3M2LYL6"/>
<protein>
    <submittedName>
        <fullName evidence="1">Uncharacterized protein</fullName>
    </submittedName>
</protein>
<sequence length="67" mass="7142">MPFSVSRPVAAFVTIVMLGICAAVVVANEARNDDSWITKAEIIMVYVDRYAPPAEGGFQGGAERVIA</sequence>